<feature type="domain" description="ABC transporter" evidence="5">
    <location>
        <begin position="2"/>
        <end position="229"/>
    </location>
</feature>
<dbReference type="Proteomes" id="UP000886725">
    <property type="component" value="Unassembled WGS sequence"/>
</dbReference>
<keyword evidence="4 6" id="KW-0067">ATP-binding</keyword>
<sequence>MLKVEHIVKYYGDNKAVDDLSFTVKDGEIFGLLGANGAGKTTTFRIIMGLLEATSGKVTLDGKKIDYDVTDKIGFVTEERSLLGKMTVKEQILFYGTLKGMLEEDILKKLDYWLNYFQIPDYLNRKIKELSKGNQQKIQFISAVINEPKLLILDEPFTGLDPINVKLLKDAIYDLQKKGTSIIFSSHQMEHVEEFCEKLVILVHGHPVLEGYLKQIKKDYRKKNIVIQGKFDPKKIEKIKGVLSVTKEHDEYVVKISDESVVKDVFHSFSKSDEITKFVTLEPSLNEIFIEKVGAHYDE</sequence>
<evidence type="ECO:0000256" key="3">
    <source>
        <dbReference type="ARBA" id="ARBA00022741"/>
    </source>
</evidence>
<reference evidence="6" key="2">
    <citation type="journal article" date="2021" name="PeerJ">
        <title>Extensive microbial diversity within the chicken gut microbiome revealed by metagenomics and culture.</title>
        <authorList>
            <person name="Gilroy R."/>
            <person name="Ravi A."/>
            <person name="Getino M."/>
            <person name="Pursley I."/>
            <person name="Horton D.L."/>
            <person name="Alikhan N.F."/>
            <person name="Baker D."/>
            <person name="Gharbi K."/>
            <person name="Hall N."/>
            <person name="Watson M."/>
            <person name="Adriaenssens E.M."/>
            <person name="Foster-Nyarko E."/>
            <person name="Jarju S."/>
            <person name="Secka A."/>
            <person name="Antonio M."/>
            <person name="Oren A."/>
            <person name="Chaudhuri R.R."/>
            <person name="La Ragione R."/>
            <person name="Hildebrand F."/>
            <person name="Pallen M.J."/>
        </authorList>
    </citation>
    <scope>NUCLEOTIDE SEQUENCE</scope>
    <source>
        <strain evidence="6">CHK165-10780</strain>
    </source>
</reference>
<organism evidence="6 7">
    <name type="scientific">Candidatus Faecenecus gallistercoris</name>
    <dbReference type="NCBI Taxonomy" id="2840793"/>
    <lineage>
        <taxon>Bacteria</taxon>
        <taxon>Bacillati</taxon>
        <taxon>Bacillota</taxon>
        <taxon>Bacillota incertae sedis</taxon>
        <taxon>Candidatus Faecenecus</taxon>
    </lineage>
</organism>
<dbReference type="Pfam" id="PF13732">
    <property type="entry name" value="DrrA1-3_C"/>
    <property type="match status" value="1"/>
</dbReference>
<evidence type="ECO:0000313" key="7">
    <source>
        <dbReference type="Proteomes" id="UP000886725"/>
    </source>
</evidence>
<dbReference type="SMART" id="SM00382">
    <property type="entry name" value="AAA"/>
    <property type="match status" value="1"/>
</dbReference>
<comment type="caution">
    <text evidence="6">The sequence shown here is derived from an EMBL/GenBank/DDBJ whole genome shotgun (WGS) entry which is preliminary data.</text>
</comment>
<evidence type="ECO:0000259" key="5">
    <source>
        <dbReference type="PROSITE" id="PS50893"/>
    </source>
</evidence>
<dbReference type="GO" id="GO:0005524">
    <property type="term" value="F:ATP binding"/>
    <property type="evidence" value="ECO:0007669"/>
    <property type="project" value="UniProtKB-KW"/>
</dbReference>
<dbReference type="EMBL" id="DVFU01000014">
    <property type="protein sequence ID" value="HIQ64212.1"/>
    <property type="molecule type" value="Genomic_DNA"/>
</dbReference>
<dbReference type="Pfam" id="PF00005">
    <property type="entry name" value="ABC_tran"/>
    <property type="match status" value="1"/>
</dbReference>
<keyword evidence="3" id="KW-0547">Nucleotide-binding</keyword>
<evidence type="ECO:0000256" key="2">
    <source>
        <dbReference type="ARBA" id="ARBA00022448"/>
    </source>
</evidence>
<name>A0A9D0YYB9_9FIRM</name>
<dbReference type="GO" id="GO:0016887">
    <property type="term" value="F:ATP hydrolysis activity"/>
    <property type="evidence" value="ECO:0007669"/>
    <property type="project" value="InterPro"/>
</dbReference>
<evidence type="ECO:0000313" key="6">
    <source>
        <dbReference type="EMBL" id="HIQ64212.1"/>
    </source>
</evidence>
<accession>A0A9D0YYB9</accession>
<proteinExistence type="inferred from homology"/>
<protein>
    <submittedName>
        <fullName evidence="6">ABC transporter ATP-binding protein</fullName>
    </submittedName>
</protein>
<comment type="similarity">
    <text evidence="1">Belongs to the ABC transporter superfamily.</text>
</comment>
<keyword evidence="2" id="KW-0813">Transport</keyword>
<dbReference type="InterPro" id="IPR017871">
    <property type="entry name" value="ABC_transporter-like_CS"/>
</dbReference>
<dbReference type="InterPro" id="IPR003593">
    <property type="entry name" value="AAA+_ATPase"/>
</dbReference>
<dbReference type="InterPro" id="IPR027417">
    <property type="entry name" value="P-loop_NTPase"/>
</dbReference>
<reference evidence="6" key="1">
    <citation type="submission" date="2020-10" db="EMBL/GenBank/DDBJ databases">
        <authorList>
            <person name="Gilroy R."/>
        </authorList>
    </citation>
    <scope>NUCLEOTIDE SEQUENCE</scope>
    <source>
        <strain evidence="6">CHK165-10780</strain>
    </source>
</reference>
<evidence type="ECO:0000256" key="4">
    <source>
        <dbReference type="ARBA" id="ARBA00022840"/>
    </source>
</evidence>
<dbReference type="InterPro" id="IPR025302">
    <property type="entry name" value="DrrA1/2-like_C"/>
</dbReference>
<dbReference type="PANTHER" id="PTHR42711">
    <property type="entry name" value="ABC TRANSPORTER ATP-BINDING PROTEIN"/>
    <property type="match status" value="1"/>
</dbReference>
<dbReference type="Gene3D" id="3.40.50.300">
    <property type="entry name" value="P-loop containing nucleotide triphosphate hydrolases"/>
    <property type="match status" value="1"/>
</dbReference>
<dbReference type="AlphaFoldDB" id="A0A9D0YYB9"/>
<gene>
    <name evidence="6" type="ORF">IAC85_00570</name>
</gene>
<dbReference type="InterPro" id="IPR003439">
    <property type="entry name" value="ABC_transporter-like_ATP-bd"/>
</dbReference>
<dbReference type="PANTHER" id="PTHR42711:SF5">
    <property type="entry name" value="ABC TRANSPORTER ATP-BINDING PROTEIN NATA"/>
    <property type="match status" value="1"/>
</dbReference>
<evidence type="ECO:0000256" key="1">
    <source>
        <dbReference type="ARBA" id="ARBA00005417"/>
    </source>
</evidence>
<dbReference type="PROSITE" id="PS50893">
    <property type="entry name" value="ABC_TRANSPORTER_2"/>
    <property type="match status" value="1"/>
</dbReference>
<dbReference type="SUPFAM" id="SSF52540">
    <property type="entry name" value="P-loop containing nucleoside triphosphate hydrolases"/>
    <property type="match status" value="1"/>
</dbReference>
<dbReference type="InterPro" id="IPR050763">
    <property type="entry name" value="ABC_transporter_ATP-binding"/>
</dbReference>
<dbReference type="PROSITE" id="PS00211">
    <property type="entry name" value="ABC_TRANSPORTER_1"/>
    <property type="match status" value="1"/>
</dbReference>